<keyword evidence="1" id="KW-0812">Transmembrane</keyword>
<evidence type="ECO:0000313" key="2">
    <source>
        <dbReference type="EMBL" id="KOF68759.1"/>
    </source>
</evidence>
<accession>A0A0L8FVW7</accession>
<name>A0A0L8FVW7_OCTBM</name>
<feature type="transmembrane region" description="Helical" evidence="1">
    <location>
        <begin position="285"/>
        <end position="307"/>
    </location>
</feature>
<dbReference type="SUPFAM" id="SSF55797">
    <property type="entry name" value="PR-1-like"/>
    <property type="match status" value="1"/>
</dbReference>
<keyword evidence="1" id="KW-0472">Membrane</keyword>
<dbReference type="Gene3D" id="3.40.33.10">
    <property type="entry name" value="CAP"/>
    <property type="match status" value="1"/>
</dbReference>
<sequence length="310" mass="35406">MMRSIFLAAIKDDKKMKLAIILTCFLLQPLLDDCEAEIFFPSKYKLSAISHEHQEKSSISKKSLALNTTDINQILAFIKRHCSSVNSSARSLLKLFKNDDQSNSVQERGSNALGHSSDISRKILANCSVGENLEAKQYSCKPAMATWNVESKNYQYANRGNKAEQSFRQIISPSFHFSGYDDVIRSNRSRFYICIYPTGRNLEILLKNYGYNICCSSKESVLSSGNSKSLRRAYIYSLRNLRHFSCSNWDLQHNSKSETVCQCHLRKRSTSSLLTKNDSSFSQKIIKWVLFCFIEILVLGLIIYNVLFCD</sequence>
<protein>
    <submittedName>
        <fullName evidence="2">Uncharacterized protein</fullName>
    </submittedName>
</protein>
<dbReference type="InterPro" id="IPR035940">
    <property type="entry name" value="CAP_sf"/>
</dbReference>
<dbReference type="EMBL" id="KQ426022">
    <property type="protein sequence ID" value="KOF68759.1"/>
    <property type="molecule type" value="Genomic_DNA"/>
</dbReference>
<evidence type="ECO:0000256" key="1">
    <source>
        <dbReference type="SAM" id="Phobius"/>
    </source>
</evidence>
<proteinExistence type="predicted"/>
<dbReference type="AlphaFoldDB" id="A0A0L8FVW7"/>
<gene>
    <name evidence="2" type="ORF">OCBIM_22006575mg</name>
</gene>
<keyword evidence="1" id="KW-1133">Transmembrane helix</keyword>
<reference evidence="2" key="1">
    <citation type="submission" date="2015-07" db="EMBL/GenBank/DDBJ databases">
        <title>MeaNS - Measles Nucleotide Surveillance Program.</title>
        <authorList>
            <person name="Tran T."/>
            <person name="Druce J."/>
        </authorList>
    </citation>
    <scope>NUCLEOTIDE SEQUENCE</scope>
    <source>
        <strain evidence="2">UCB-OBI-ISO-001</strain>
        <tissue evidence="2">Gonad</tissue>
    </source>
</reference>
<organism evidence="2">
    <name type="scientific">Octopus bimaculoides</name>
    <name type="common">California two-spotted octopus</name>
    <dbReference type="NCBI Taxonomy" id="37653"/>
    <lineage>
        <taxon>Eukaryota</taxon>
        <taxon>Metazoa</taxon>
        <taxon>Spiralia</taxon>
        <taxon>Lophotrochozoa</taxon>
        <taxon>Mollusca</taxon>
        <taxon>Cephalopoda</taxon>
        <taxon>Coleoidea</taxon>
        <taxon>Octopodiformes</taxon>
        <taxon>Octopoda</taxon>
        <taxon>Incirrata</taxon>
        <taxon>Octopodidae</taxon>
        <taxon>Octopus</taxon>
    </lineage>
</organism>